<dbReference type="Pfam" id="PF03349">
    <property type="entry name" value="Toluene_X"/>
    <property type="match status" value="2"/>
</dbReference>
<dbReference type="SUPFAM" id="SSF56935">
    <property type="entry name" value="Porins"/>
    <property type="match status" value="1"/>
</dbReference>
<gene>
    <name evidence="8" type="ORF">F9K24_17915</name>
</gene>
<name>A0A833LZZ2_9LEPT</name>
<dbReference type="GO" id="GO:0015483">
    <property type="term" value="F:long-chain fatty acid transporting porin activity"/>
    <property type="evidence" value="ECO:0007669"/>
    <property type="project" value="TreeGrafter"/>
</dbReference>
<sequence>MQGESCRHHPGCSESPDGAGLFHRSILSGQMRRLTVGPDAAHKVAIMFTLHRQRGAALLVTATLLMASSLQATNGMLMTSYGTRYMGMGGATLAIGGSVMDLESNPSNLTRLDDAIFEAGLSLMAPQLTYRDKFYPGNSDLSYNNSVRSEPSLFPLPYIGYAAPINDRMAWGVSFYAQGGMGAEFDGILRTTPNGGTLNQLFQGLAGDPTLTLPLIGDLRQIRERTYSNLAFVKTTFGLSYQLTNALHVGVGVDVGAAQMKWEWTFKDPGGFMTMPGAGYRYESDTAYGMAGKVGLVYEITENWAASYAYTGRTNLRFDGKMSVNEGDPRYFLKPTVSMNMGYPDKHGVGVAYDNKKGLIVGLTYSRINWASVMNTIEFDLSAPYVTMPGGLVTNRLAFNMKWRDQNVYAVGVEYRPDTVAYRIGYNYGTNPVTSAGVNPLFPAITTHHASLGLGLRFDRLDVDFAVEHAFLSTVKGDTMSDWTVLHALYSFDANGIKNPYMNYEVSMQQTIFSIGIKHRSE</sequence>
<organism evidence="8 9">
    <name type="scientific">Leptonema illini</name>
    <dbReference type="NCBI Taxonomy" id="183"/>
    <lineage>
        <taxon>Bacteria</taxon>
        <taxon>Pseudomonadati</taxon>
        <taxon>Spirochaetota</taxon>
        <taxon>Spirochaetia</taxon>
        <taxon>Leptospirales</taxon>
        <taxon>Leptospiraceae</taxon>
        <taxon>Leptonema</taxon>
    </lineage>
</organism>
<evidence type="ECO:0000256" key="1">
    <source>
        <dbReference type="ARBA" id="ARBA00004571"/>
    </source>
</evidence>
<dbReference type="AlphaFoldDB" id="A0A833LZZ2"/>
<dbReference type="PANTHER" id="PTHR35093:SF8">
    <property type="entry name" value="OUTER MEMBRANE PROTEIN NMB0088-RELATED"/>
    <property type="match status" value="1"/>
</dbReference>
<comment type="caution">
    <text evidence="8">The sequence shown here is derived from an EMBL/GenBank/DDBJ whole genome shotgun (WGS) entry which is preliminary data.</text>
</comment>
<proteinExistence type="inferred from homology"/>
<evidence type="ECO:0000313" key="9">
    <source>
        <dbReference type="Proteomes" id="UP000460298"/>
    </source>
</evidence>
<dbReference type="Gene3D" id="2.40.160.60">
    <property type="entry name" value="Outer membrane protein transport protein (OMPP1/FadL/TodX)"/>
    <property type="match status" value="1"/>
</dbReference>
<keyword evidence="6" id="KW-0472">Membrane</keyword>
<reference evidence="8 9" key="1">
    <citation type="submission" date="2019-10" db="EMBL/GenBank/DDBJ databases">
        <title>Extracellular Electron Transfer in a Candidatus Methanoperedens spp. Enrichment Culture.</title>
        <authorList>
            <person name="Berger S."/>
            <person name="Rangel Shaw D."/>
            <person name="Berben T."/>
            <person name="In 'T Zandt M."/>
            <person name="Frank J."/>
            <person name="Reimann J."/>
            <person name="Jetten M.S.M."/>
            <person name="Welte C.U."/>
        </authorList>
    </citation>
    <scope>NUCLEOTIDE SEQUENCE [LARGE SCALE GENOMIC DNA]</scope>
    <source>
        <strain evidence="8">SB12</strain>
    </source>
</reference>
<evidence type="ECO:0000256" key="7">
    <source>
        <dbReference type="ARBA" id="ARBA00023237"/>
    </source>
</evidence>
<evidence type="ECO:0000256" key="3">
    <source>
        <dbReference type="ARBA" id="ARBA00022452"/>
    </source>
</evidence>
<keyword evidence="5" id="KW-0732">Signal</keyword>
<evidence type="ECO:0000256" key="2">
    <source>
        <dbReference type="ARBA" id="ARBA00008163"/>
    </source>
</evidence>
<keyword evidence="7" id="KW-0998">Cell outer membrane</keyword>
<comment type="similarity">
    <text evidence="2">Belongs to the OmpP1/FadL family.</text>
</comment>
<evidence type="ECO:0000313" key="8">
    <source>
        <dbReference type="EMBL" id="KAB2930067.1"/>
    </source>
</evidence>
<evidence type="ECO:0008006" key="10">
    <source>
        <dbReference type="Google" id="ProtNLM"/>
    </source>
</evidence>
<accession>A0A833LZZ2</accession>
<dbReference type="InterPro" id="IPR005017">
    <property type="entry name" value="OMPP1/FadL/TodX"/>
</dbReference>
<evidence type="ECO:0000256" key="4">
    <source>
        <dbReference type="ARBA" id="ARBA00022692"/>
    </source>
</evidence>
<keyword evidence="4" id="KW-0812">Transmembrane</keyword>
<dbReference type="Proteomes" id="UP000460298">
    <property type="component" value="Unassembled WGS sequence"/>
</dbReference>
<dbReference type="GO" id="GO:0009279">
    <property type="term" value="C:cell outer membrane"/>
    <property type="evidence" value="ECO:0007669"/>
    <property type="project" value="UniProtKB-SubCell"/>
</dbReference>
<dbReference type="EMBL" id="WBUI01000023">
    <property type="protein sequence ID" value="KAB2930067.1"/>
    <property type="molecule type" value="Genomic_DNA"/>
</dbReference>
<keyword evidence="3" id="KW-1134">Transmembrane beta strand</keyword>
<dbReference type="PANTHER" id="PTHR35093">
    <property type="entry name" value="OUTER MEMBRANE PROTEIN NMB0088-RELATED"/>
    <property type="match status" value="1"/>
</dbReference>
<comment type="subcellular location">
    <subcellularLocation>
        <location evidence="1">Cell outer membrane</location>
        <topology evidence="1">Multi-pass membrane protein</topology>
    </subcellularLocation>
</comment>
<protein>
    <recommendedName>
        <fullName evidence="10">Transporter</fullName>
    </recommendedName>
</protein>
<evidence type="ECO:0000256" key="5">
    <source>
        <dbReference type="ARBA" id="ARBA00022729"/>
    </source>
</evidence>
<evidence type="ECO:0000256" key="6">
    <source>
        <dbReference type="ARBA" id="ARBA00023136"/>
    </source>
</evidence>